<dbReference type="RefSeq" id="WP_183184214.1">
    <property type="nucleotide sequence ID" value="NZ_BMNP01000008.1"/>
</dbReference>
<evidence type="ECO:0000256" key="2">
    <source>
        <dbReference type="ARBA" id="ARBA00022741"/>
    </source>
</evidence>
<sequence length="299" mass="34022">MIDVRSVRKEFADIEAVKEVSLHVARGSIYGLLGSNGAGKTTLLKMLAGIYKQDRGDIFIGGEPVFENTNVKQKLLFLPDALYFFPQATIRQMAQFYRDLYPSWSEERFTRLQEAFPLALDKKIHRMSKGMQRQAAFWLAFSVKPEVMILDEPLDGLDAVMRQKVKNLLVQEVAERQMTVIISSHNLREVEDLCDHIGILHQGEIVLEKEMDELKTDVHKIQVAFRGGIPSSFLTGLDAVYKEQRGSVLLCIVRGQKEKVEAYIHQFEPVIFDVLPLTLEEIFVYEMGGVGYAIENILV</sequence>
<gene>
    <name evidence="5" type="ORF">GGR02_001654</name>
</gene>
<dbReference type="InterPro" id="IPR003439">
    <property type="entry name" value="ABC_transporter-like_ATP-bd"/>
</dbReference>
<dbReference type="Proteomes" id="UP000559598">
    <property type="component" value="Unassembled WGS sequence"/>
</dbReference>
<dbReference type="SMART" id="SM00382">
    <property type="entry name" value="AAA"/>
    <property type="match status" value="1"/>
</dbReference>
<evidence type="ECO:0000313" key="5">
    <source>
        <dbReference type="EMBL" id="MBB4073891.1"/>
    </source>
</evidence>
<keyword evidence="3 5" id="KW-0067">ATP-binding</keyword>
<name>A0A840DKU2_9BACL</name>
<keyword evidence="2" id="KW-0547">Nucleotide-binding</keyword>
<evidence type="ECO:0000259" key="4">
    <source>
        <dbReference type="PROSITE" id="PS50893"/>
    </source>
</evidence>
<proteinExistence type="predicted"/>
<dbReference type="GO" id="GO:0005524">
    <property type="term" value="F:ATP binding"/>
    <property type="evidence" value="ECO:0007669"/>
    <property type="project" value="UniProtKB-KW"/>
</dbReference>
<dbReference type="GO" id="GO:0016887">
    <property type="term" value="F:ATP hydrolysis activity"/>
    <property type="evidence" value="ECO:0007669"/>
    <property type="project" value="InterPro"/>
</dbReference>
<comment type="caution">
    <text evidence="5">The sequence shown here is derived from an EMBL/GenBank/DDBJ whole genome shotgun (WGS) entry which is preliminary data.</text>
</comment>
<dbReference type="Pfam" id="PF00005">
    <property type="entry name" value="ABC_tran"/>
    <property type="match status" value="1"/>
</dbReference>
<accession>A0A840DKU2</accession>
<protein>
    <submittedName>
        <fullName evidence="5">ABC-2 type transport system ATP-binding protein</fullName>
    </submittedName>
</protein>
<keyword evidence="6" id="KW-1185">Reference proteome</keyword>
<dbReference type="InterPro" id="IPR027417">
    <property type="entry name" value="P-loop_NTPase"/>
</dbReference>
<evidence type="ECO:0000256" key="3">
    <source>
        <dbReference type="ARBA" id="ARBA00022840"/>
    </source>
</evidence>
<keyword evidence="1" id="KW-0813">Transport</keyword>
<evidence type="ECO:0000313" key="6">
    <source>
        <dbReference type="Proteomes" id="UP000559598"/>
    </source>
</evidence>
<feature type="domain" description="ABC transporter" evidence="4">
    <location>
        <begin position="2"/>
        <end position="227"/>
    </location>
</feature>
<organism evidence="5 6">
    <name type="scientific">Anoxybacteroides voinovskiense</name>
    <dbReference type="NCBI Taxonomy" id="230470"/>
    <lineage>
        <taxon>Bacteria</taxon>
        <taxon>Bacillati</taxon>
        <taxon>Bacillota</taxon>
        <taxon>Bacilli</taxon>
        <taxon>Bacillales</taxon>
        <taxon>Anoxybacillaceae</taxon>
        <taxon>Anoxybacteroides</taxon>
    </lineage>
</organism>
<dbReference type="PROSITE" id="PS50893">
    <property type="entry name" value="ABC_TRANSPORTER_2"/>
    <property type="match status" value="1"/>
</dbReference>
<dbReference type="CDD" id="cd03230">
    <property type="entry name" value="ABC_DR_subfamily_A"/>
    <property type="match status" value="1"/>
</dbReference>
<dbReference type="SUPFAM" id="SSF52540">
    <property type="entry name" value="P-loop containing nucleoside triphosphate hydrolases"/>
    <property type="match status" value="1"/>
</dbReference>
<evidence type="ECO:0000256" key="1">
    <source>
        <dbReference type="ARBA" id="ARBA00022448"/>
    </source>
</evidence>
<dbReference type="PANTHER" id="PTHR42939:SF1">
    <property type="entry name" value="ABC TRANSPORTER ATP-BINDING PROTEIN ALBC-RELATED"/>
    <property type="match status" value="1"/>
</dbReference>
<dbReference type="Gene3D" id="3.40.50.300">
    <property type="entry name" value="P-loop containing nucleotide triphosphate hydrolases"/>
    <property type="match status" value="1"/>
</dbReference>
<reference evidence="5 6" key="1">
    <citation type="submission" date="2020-08" db="EMBL/GenBank/DDBJ databases">
        <title>Genomic Encyclopedia of Type Strains, Phase IV (KMG-IV): sequencing the most valuable type-strain genomes for metagenomic binning, comparative biology and taxonomic classification.</title>
        <authorList>
            <person name="Goeker M."/>
        </authorList>
    </citation>
    <scope>NUCLEOTIDE SEQUENCE [LARGE SCALE GENOMIC DNA]</scope>
    <source>
        <strain evidence="5 6">DSM 17075</strain>
    </source>
</reference>
<dbReference type="InterPro" id="IPR003593">
    <property type="entry name" value="AAA+_ATPase"/>
</dbReference>
<dbReference type="EMBL" id="JACIDE010000009">
    <property type="protein sequence ID" value="MBB4073891.1"/>
    <property type="molecule type" value="Genomic_DNA"/>
</dbReference>
<dbReference type="PANTHER" id="PTHR42939">
    <property type="entry name" value="ABC TRANSPORTER ATP-BINDING PROTEIN ALBC-RELATED"/>
    <property type="match status" value="1"/>
</dbReference>
<dbReference type="AlphaFoldDB" id="A0A840DKU2"/>
<dbReference type="InterPro" id="IPR051782">
    <property type="entry name" value="ABC_Transporter_VariousFunc"/>
</dbReference>